<keyword evidence="1" id="KW-0118">Viral capsid assembly</keyword>
<dbReference type="EMBL" id="LR797520">
    <property type="protein sequence ID" value="CAB4222033.1"/>
    <property type="molecule type" value="Genomic_DNA"/>
</dbReference>
<evidence type="ECO:0000256" key="2">
    <source>
        <dbReference type="ARBA" id="ARBA00023009"/>
    </source>
</evidence>
<sequence>MGILSALRLVKDEPDTLKNQYAPAVMDAPYGVSFWNNGGMGYQEVAIDLVSALQVPTVSKCSQLICGVIGGIPLELYNKKTGEVLGSPVWLEQPDIRQPRSVTIAYTVQSLRFYQVAYWEVTAVYSDDGRPARFAWVQNDRVTTKLNALSTEVDYYMVNNEQRPMSGVGSLITFQSLQPGVLATGARTIRAALDLEKAASIAAQTPIPSGFIKNNGADLPENQVQGILASWKAARQSRGTAYLTSTLDYQTTSFSPAEMMYDAAKQSLSTEICRLMNVPAYMASSDANKSMTYQNVLDARKEFFAYTLQPFVCAIEDRLSMNDITAIGNVVKFAVDETFLRVDAMERLNTIEKMLNLGLITIDQAMAMEDMSPNGDNS</sequence>
<keyword evidence="2" id="KW-1171">Viral genome ejection through host cell envelope</keyword>
<dbReference type="Gene3D" id="3.30.1120.70">
    <property type="match status" value="1"/>
</dbReference>
<evidence type="ECO:0000256" key="1">
    <source>
        <dbReference type="ARBA" id="ARBA00022950"/>
    </source>
</evidence>
<keyword evidence="2" id="KW-1162">Viral penetration into host cytoplasm</keyword>
<dbReference type="Gene3D" id="1.20.1270.210">
    <property type="match status" value="1"/>
</dbReference>
<evidence type="ECO:0000313" key="4">
    <source>
        <dbReference type="EMBL" id="CAB4222033.1"/>
    </source>
</evidence>
<dbReference type="Pfam" id="PF04860">
    <property type="entry name" value="Phage_portal"/>
    <property type="match status" value="1"/>
</dbReference>
<proteinExistence type="predicted"/>
<keyword evidence="1" id="KW-1188">Viral release from host cell</keyword>
<keyword evidence="3" id="KW-0231">Viral genome packaging</keyword>
<evidence type="ECO:0000256" key="3">
    <source>
        <dbReference type="ARBA" id="ARBA00023219"/>
    </source>
</evidence>
<dbReference type="InterPro" id="IPR006944">
    <property type="entry name" value="Phage/GTA_portal"/>
</dbReference>
<keyword evidence="2" id="KW-1160">Virus entry into host cell</keyword>
<dbReference type="Gene3D" id="3.40.140.120">
    <property type="match status" value="1"/>
</dbReference>
<name>A0A6J5T2Q3_9CAUD</name>
<reference evidence="4" key="1">
    <citation type="submission" date="2020-05" db="EMBL/GenBank/DDBJ databases">
        <authorList>
            <person name="Chiriac C."/>
            <person name="Salcher M."/>
            <person name="Ghai R."/>
            <person name="Kavagutti S V."/>
        </authorList>
    </citation>
    <scope>NUCLEOTIDE SEQUENCE</scope>
</reference>
<gene>
    <name evidence="4" type="ORF">UFOVP1648_10</name>
</gene>
<protein>
    <submittedName>
        <fullName evidence="4">Portal_HK97, phage portal protein, HK97 family</fullName>
    </submittedName>
</protein>
<organism evidence="4">
    <name type="scientific">uncultured Caudovirales phage</name>
    <dbReference type="NCBI Taxonomy" id="2100421"/>
    <lineage>
        <taxon>Viruses</taxon>
        <taxon>Duplodnaviria</taxon>
        <taxon>Heunggongvirae</taxon>
        <taxon>Uroviricota</taxon>
        <taxon>Caudoviricetes</taxon>
        <taxon>Peduoviridae</taxon>
        <taxon>Maltschvirus</taxon>
        <taxon>Maltschvirus maltsch</taxon>
    </lineage>
</organism>
<accession>A0A6J5T2Q3</accession>